<reference evidence="6" key="3">
    <citation type="submission" date="2015-04" db="UniProtKB">
        <authorList>
            <consortium name="EnsemblPlants"/>
        </authorList>
    </citation>
    <scope>IDENTIFICATION</scope>
    <source>
        <strain evidence="6">cv. Jemalong A17</strain>
    </source>
</reference>
<dbReference type="Proteomes" id="UP000002051">
    <property type="component" value="Chromosome 5"/>
</dbReference>
<dbReference type="FunFam" id="1.25.40.10:FF:001713">
    <property type="entry name" value="Putative pentatricopeptide repeat-containing protein, mitochondrial"/>
    <property type="match status" value="1"/>
</dbReference>
<feature type="repeat" description="PPR" evidence="3">
    <location>
        <begin position="571"/>
        <end position="605"/>
    </location>
</feature>
<dbReference type="OrthoDB" id="185373at2759"/>
<evidence type="ECO:0000256" key="2">
    <source>
        <dbReference type="ARBA" id="ARBA00061659"/>
    </source>
</evidence>
<dbReference type="NCBIfam" id="TIGR00756">
    <property type="entry name" value="PPR"/>
    <property type="match status" value="5"/>
</dbReference>
<dbReference type="EnsemblPlants" id="AES96947">
    <property type="protein sequence ID" value="AES96947"/>
    <property type="gene ID" value="MTR_5g043450"/>
</dbReference>
<dbReference type="GO" id="GO:1900865">
    <property type="term" value="P:chloroplast RNA modification"/>
    <property type="evidence" value="ECO:0000318"/>
    <property type="project" value="GO_Central"/>
</dbReference>
<dbReference type="FunFam" id="1.25.40.10:FF:000797">
    <property type="entry name" value="Pentatricopeptide repeat-containing protein chloroplastic"/>
    <property type="match status" value="1"/>
</dbReference>
<evidence type="ECO:0000256" key="1">
    <source>
        <dbReference type="ARBA" id="ARBA00022737"/>
    </source>
</evidence>
<dbReference type="Gene3D" id="1.25.40.10">
    <property type="entry name" value="Tetratricopeptide repeat domain"/>
    <property type="match status" value="5"/>
</dbReference>
<feature type="repeat" description="PPR" evidence="3">
    <location>
        <begin position="470"/>
        <end position="504"/>
    </location>
</feature>
<dbReference type="Gramene" id="rna30686">
    <property type="protein sequence ID" value="RHN55496.1"/>
    <property type="gene ID" value="gene30686"/>
</dbReference>
<proteinExistence type="inferred from homology"/>
<dbReference type="eggNOG" id="KOG4197">
    <property type="taxonomic scope" value="Eukaryota"/>
</dbReference>
<gene>
    <name evidence="6" type="primary">11411475</name>
    <name evidence="4" type="ordered locus">MTR_5g043450</name>
    <name evidence="5" type="ORF">MtrunA17_Chr5g0418441</name>
</gene>
<dbReference type="FunFam" id="1.25.40.10:FF:000343">
    <property type="entry name" value="Pentatricopeptide repeat-containing protein At3g58590"/>
    <property type="match status" value="1"/>
</dbReference>
<dbReference type="Pfam" id="PF13041">
    <property type="entry name" value="PPR_2"/>
    <property type="match status" value="4"/>
</dbReference>
<organism evidence="4 7">
    <name type="scientific">Medicago truncatula</name>
    <name type="common">Barrel medic</name>
    <name type="synonym">Medicago tribuloides</name>
    <dbReference type="NCBI Taxonomy" id="3880"/>
    <lineage>
        <taxon>Eukaryota</taxon>
        <taxon>Viridiplantae</taxon>
        <taxon>Streptophyta</taxon>
        <taxon>Embryophyta</taxon>
        <taxon>Tracheophyta</taxon>
        <taxon>Spermatophyta</taxon>
        <taxon>Magnoliopsida</taxon>
        <taxon>eudicotyledons</taxon>
        <taxon>Gunneridae</taxon>
        <taxon>Pentapetalae</taxon>
        <taxon>rosids</taxon>
        <taxon>fabids</taxon>
        <taxon>Fabales</taxon>
        <taxon>Fabaceae</taxon>
        <taxon>Papilionoideae</taxon>
        <taxon>50 kb inversion clade</taxon>
        <taxon>NPAAA clade</taxon>
        <taxon>Hologalegina</taxon>
        <taxon>IRL clade</taxon>
        <taxon>Trifolieae</taxon>
        <taxon>Medicago</taxon>
    </lineage>
</organism>
<dbReference type="Pfam" id="PF01535">
    <property type="entry name" value="PPR"/>
    <property type="match status" value="2"/>
</dbReference>
<reference evidence="5" key="4">
    <citation type="journal article" date="2018" name="Nat. Plants">
        <title>Whole-genome landscape of Medicago truncatula symbiotic genes.</title>
        <authorList>
            <person name="Pecrix Y."/>
            <person name="Gamas P."/>
            <person name="Carrere S."/>
        </authorList>
    </citation>
    <scope>NUCLEOTIDE SEQUENCE</scope>
    <source>
        <tissue evidence="5">Leaves</tissue>
    </source>
</reference>
<dbReference type="HOGENOM" id="CLU_002706_15_6_1"/>
<dbReference type="PaxDb" id="3880-AES96947"/>
<feature type="repeat" description="PPR" evidence="3">
    <location>
        <begin position="167"/>
        <end position="201"/>
    </location>
</feature>
<keyword evidence="1" id="KW-0677">Repeat</keyword>
<evidence type="ECO:0000313" key="4">
    <source>
        <dbReference type="EMBL" id="AES96947.1"/>
    </source>
</evidence>
<feature type="repeat" description="PPR" evidence="3">
    <location>
        <begin position="370"/>
        <end position="404"/>
    </location>
</feature>
<dbReference type="GO" id="GO:0009507">
    <property type="term" value="C:chloroplast"/>
    <property type="evidence" value="ECO:0000318"/>
    <property type="project" value="GO_Central"/>
</dbReference>
<evidence type="ECO:0000313" key="6">
    <source>
        <dbReference type="EnsemblPlants" id="AES96947"/>
    </source>
</evidence>
<sequence length="828" mass="92752">MTLYMPLFRTCSTLRRLTQLHAHLVVTSLHNNPLASTKLLESYSQMGSLQSSRLVFYTHPSPDSFMFSVLIKCHLWNHLFREVLSLFNHHIQMGSKLTQNCAFLYPSVIRAVTGVGELIVGRKLHGRILKSGFCEDRVIGTSLVGMYGELCFLRDAKKVFDEMCVRDLVLWSSIISCYVENGVYREGLEMFRSMICEGIRPDSVMLLSVAEACGKIGCLRLAKSVHGYVMREGMVGDGSLSNSLIVMYSQCGYLCRAKRLFECIDDRSTSCWTSMISAYNQNECFEEALDVFIKMQDSEVEPNDVTMISVLNSCARLGRLKEGKSVHCFVLRNAMGVTGLDLGPALIDFYSACWKMSSCEKLLHSIGNENIVSWNTLISFYAREGLNDEAMAFFACMVAKGIMPDSFSLASSISASASSGSIQFGQQIHGHVMKRGFFDEFVQNSLMDMYSKCGFASSAYTIFNKIKHKSIVAWNCMICGFSQNGISVEALSLFDEMFKNRLEINKVTFLSAIQACSNLGYLDKGKWIHHKIIVTGNQNDLYIDTALVDMYAKCGDLQTAQKVFDSIVEKSVVSWSTMIAAHGIHGQINAATSLFHKMVLSNIKPNEVTFMNILSACRHAGSVKEGKFYFNTMRDYYGIVPNVEHFASIVDLLSRAGDINGAYEIIKSIRTPVAASIWGALLNGCRIYGRMDMIEYIAEELGGISTDDTGYYTLLSNIYAEGGNWYESRKVRSKMEGMGLKKVPGYSTVEIDRKIYRFGSGDTSEWQMKEICMFLENFQSLAQEQGSDVECFMFNNTTTRGGVFFDDFSVYNLQREASNHIGNKSVLL</sequence>
<dbReference type="InterPro" id="IPR002885">
    <property type="entry name" value="PPR_rpt"/>
</dbReference>
<dbReference type="PANTHER" id="PTHR47926">
    <property type="entry name" value="PENTATRICOPEPTIDE REPEAT-CONTAINING PROTEIN"/>
    <property type="match status" value="1"/>
</dbReference>
<reference evidence="4 7" key="1">
    <citation type="journal article" date="2011" name="Nature">
        <title>The Medicago genome provides insight into the evolution of rhizobial symbioses.</title>
        <authorList>
            <person name="Young N.D."/>
            <person name="Debelle F."/>
            <person name="Oldroyd G.E."/>
            <person name="Geurts R."/>
            <person name="Cannon S.B."/>
            <person name="Udvardi M.K."/>
            <person name="Benedito V.A."/>
            <person name="Mayer K.F."/>
            <person name="Gouzy J."/>
            <person name="Schoof H."/>
            <person name="Van de Peer Y."/>
            <person name="Proost S."/>
            <person name="Cook D.R."/>
            <person name="Meyers B.C."/>
            <person name="Spannagl M."/>
            <person name="Cheung F."/>
            <person name="De Mita S."/>
            <person name="Krishnakumar V."/>
            <person name="Gundlach H."/>
            <person name="Zhou S."/>
            <person name="Mudge J."/>
            <person name="Bharti A.K."/>
            <person name="Murray J.D."/>
            <person name="Naoumkina M.A."/>
            <person name="Rosen B."/>
            <person name="Silverstein K.A."/>
            <person name="Tang H."/>
            <person name="Rombauts S."/>
            <person name="Zhao P.X."/>
            <person name="Zhou P."/>
            <person name="Barbe V."/>
            <person name="Bardou P."/>
            <person name="Bechner M."/>
            <person name="Bellec A."/>
            <person name="Berger A."/>
            <person name="Berges H."/>
            <person name="Bidwell S."/>
            <person name="Bisseling T."/>
            <person name="Choisne N."/>
            <person name="Couloux A."/>
            <person name="Denny R."/>
            <person name="Deshpande S."/>
            <person name="Dai X."/>
            <person name="Doyle J.J."/>
            <person name="Dudez A.M."/>
            <person name="Farmer A.D."/>
            <person name="Fouteau S."/>
            <person name="Franken C."/>
            <person name="Gibelin C."/>
            <person name="Gish J."/>
            <person name="Goldstein S."/>
            <person name="Gonzalez A.J."/>
            <person name="Green P.J."/>
            <person name="Hallab A."/>
            <person name="Hartog M."/>
            <person name="Hua A."/>
            <person name="Humphray S.J."/>
            <person name="Jeong D.H."/>
            <person name="Jing Y."/>
            <person name="Jocker A."/>
            <person name="Kenton S.M."/>
            <person name="Kim D.J."/>
            <person name="Klee K."/>
            <person name="Lai H."/>
            <person name="Lang C."/>
            <person name="Lin S."/>
            <person name="Macmil S.L."/>
            <person name="Magdelenat G."/>
            <person name="Matthews L."/>
            <person name="McCorrison J."/>
            <person name="Monaghan E.L."/>
            <person name="Mun J.H."/>
            <person name="Najar F.Z."/>
            <person name="Nicholson C."/>
            <person name="Noirot C."/>
            <person name="O'Bleness M."/>
            <person name="Paule C.R."/>
            <person name="Poulain J."/>
            <person name="Prion F."/>
            <person name="Qin B."/>
            <person name="Qu C."/>
            <person name="Retzel E.F."/>
            <person name="Riddle C."/>
            <person name="Sallet E."/>
            <person name="Samain S."/>
            <person name="Samson N."/>
            <person name="Sanders I."/>
            <person name="Saurat O."/>
            <person name="Scarpelli C."/>
            <person name="Schiex T."/>
            <person name="Segurens B."/>
            <person name="Severin A.J."/>
            <person name="Sherrier D.J."/>
            <person name="Shi R."/>
            <person name="Sims S."/>
            <person name="Singer S.R."/>
            <person name="Sinharoy S."/>
            <person name="Sterck L."/>
            <person name="Viollet A."/>
            <person name="Wang B.B."/>
            <person name="Wang K."/>
            <person name="Wang M."/>
            <person name="Wang X."/>
            <person name="Warfsmann J."/>
            <person name="Weissenbach J."/>
            <person name="White D.D."/>
            <person name="White J.D."/>
            <person name="Wiley G.B."/>
            <person name="Wincker P."/>
            <person name="Xing Y."/>
            <person name="Yang L."/>
            <person name="Yao Z."/>
            <person name="Ying F."/>
            <person name="Zhai J."/>
            <person name="Zhou L."/>
            <person name="Zuber A."/>
            <person name="Denarie J."/>
            <person name="Dixon R.A."/>
            <person name="May G.D."/>
            <person name="Schwartz D.C."/>
            <person name="Rogers J."/>
            <person name="Quetier F."/>
            <person name="Town C.D."/>
            <person name="Roe B.A."/>
        </authorList>
    </citation>
    <scope>NUCLEOTIDE SEQUENCE [LARGE SCALE GENOMIC DNA]</scope>
    <source>
        <strain evidence="4">A17</strain>
        <strain evidence="6 7">cv. Jemalong A17</strain>
    </source>
</reference>
<dbReference type="InterPro" id="IPR046848">
    <property type="entry name" value="E_motif"/>
</dbReference>
<dbReference type="PROSITE" id="PS51375">
    <property type="entry name" value="PPR"/>
    <property type="match status" value="5"/>
</dbReference>
<protein>
    <submittedName>
        <fullName evidence="4">PPR containing plant-like protein</fullName>
    </submittedName>
    <submittedName>
        <fullName evidence="5">Putative tetratricopeptide-like helical domain-containing protein</fullName>
    </submittedName>
</protein>
<keyword evidence="7" id="KW-1185">Reference proteome</keyword>
<evidence type="ECO:0000256" key="3">
    <source>
        <dbReference type="PROSITE-ProRule" id="PRU00708"/>
    </source>
</evidence>
<reference evidence="4 7" key="2">
    <citation type="journal article" date="2014" name="BMC Genomics">
        <title>An improved genome release (version Mt4.0) for the model legume Medicago truncatula.</title>
        <authorList>
            <person name="Tang H."/>
            <person name="Krishnakumar V."/>
            <person name="Bidwell S."/>
            <person name="Rosen B."/>
            <person name="Chan A."/>
            <person name="Zhou S."/>
            <person name="Gentzbittel L."/>
            <person name="Childs K.L."/>
            <person name="Yandell M."/>
            <person name="Gundlach H."/>
            <person name="Mayer K.F."/>
            <person name="Schwartz D.C."/>
            <person name="Town C.D."/>
        </authorList>
    </citation>
    <scope>GENOME REANNOTATION</scope>
    <source>
        <strain evidence="6 7">cv. Jemalong A17</strain>
    </source>
</reference>
<accession>G7JXU6</accession>
<dbReference type="EMBL" id="PSQE01000005">
    <property type="protein sequence ID" value="RHN55496.1"/>
    <property type="molecule type" value="Genomic_DNA"/>
</dbReference>
<dbReference type="Proteomes" id="UP000265566">
    <property type="component" value="Chromosome 5"/>
</dbReference>
<dbReference type="FunFam" id="1.25.40.10:FF:000436">
    <property type="entry name" value="Pentatricopeptide repeat-containing protein At5g39350 family"/>
    <property type="match status" value="1"/>
</dbReference>
<name>G7JXU6_MEDTR</name>
<evidence type="ECO:0000313" key="5">
    <source>
        <dbReference type="EMBL" id="RHN55496.1"/>
    </source>
</evidence>
<dbReference type="Pfam" id="PF20431">
    <property type="entry name" value="E_motif"/>
    <property type="match status" value="1"/>
</dbReference>
<dbReference type="InterPro" id="IPR011990">
    <property type="entry name" value="TPR-like_helical_dom_sf"/>
</dbReference>
<dbReference type="InterPro" id="IPR046960">
    <property type="entry name" value="PPR_At4g14850-like_plant"/>
</dbReference>
<dbReference type="EMBL" id="CM001221">
    <property type="protein sequence ID" value="AES96947.1"/>
    <property type="molecule type" value="Genomic_DNA"/>
</dbReference>
<comment type="similarity">
    <text evidence="2">Belongs to the PPR family. PCMP-E subfamily.</text>
</comment>
<dbReference type="OMA" id="GGNWYES"/>
<dbReference type="GO" id="GO:0003723">
    <property type="term" value="F:RNA binding"/>
    <property type="evidence" value="ECO:0007669"/>
    <property type="project" value="InterPro"/>
</dbReference>
<dbReference type="FunFam" id="1.25.40.10:FF:000284">
    <property type="entry name" value="Pentatricopeptide repeat-containing protein"/>
    <property type="match status" value="1"/>
</dbReference>
<evidence type="ECO:0000313" key="7">
    <source>
        <dbReference type="Proteomes" id="UP000002051"/>
    </source>
</evidence>
<dbReference type="PANTHER" id="PTHR47926:SF344">
    <property type="entry name" value="OS07G0636900 PROTEIN"/>
    <property type="match status" value="1"/>
</dbReference>
<dbReference type="AlphaFoldDB" id="G7JXU6"/>
<dbReference type="KEGG" id="mtr:11411475"/>
<feature type="repeat" description="PPR" evidence="3">
    <location>
        <begin position="268"/>
        <end position="302"/>
    </location>
</feature>